<dbReference type="Pfam" id="PF13740">
    <property type="entry name" value="ACT_6"/>
    <property type="match status" value="1"/>
</dbReference>
<dbReference type="SUPFAM" id="SSF55021">
    <property type="entry name" value="ACT-like"/>
    <property type="match status" value="2"/>
</dbReference>
<feature type="domain" description="ACT" evidence="2">
    <location>
        <begin position="92"/>
        <end position="171"/>
    </location>
</feature>
<sequence>MNQTLVLTVLSNDRPGIVKELSEVLNEYEGNWTDSRMIHLAGKFAGLLKASVPEDNADGFIADLNNLQDDGLEIAVELVTEEAAELEYKTLSLEVVGPDTSGIINSITRKLSQLHVNIQELESKQRPAPMSSELMFYANLTLSLPEGITPEEVQDALEELPNQLMVDLNFS</sequence>
<evidence type="ECO:0000256" key="1">
    <source>
        <dbReference type="PIRNR" id="PIRNR028103"/>
    </source>
</evidence>
<accession>A0A317CHM4</accession>
<dbReference type="RefSeq" id="WP_109823690.1">
    <property type="nucleotide sequence ID" value="NZ_QGKL01000032.1"/>
</dbReference>
<comment type="subcellular location">
    <subcellularLocation>
        <location evidence="1">Cytoplasm</location>
    </subcellularLocation>
</comment>
<dbReference type="CDD" id="cd04869">
    <property type="entry name" value="ACT_GcvR_2"/>
    <property type="match status" value="1"/>
</dbReference>
<dbReference type="AlphaFoldDB" id="A0A317CHM4"/>
<evidence type="ECO:0000313" key="3">
    <source>
        <dbReference type="EMBL" id="PWQ95762.1"/>
    </source>
</evidence>
<keyword evidence="1" id="KW-0804">Transcription</keyword>
<dbReference type="Proteomes" id="UP000245506">
    <property type="component" value="Unassembled WGS sequence"/>
</dbReference>
<organism evidence="3 4">
    <name type="scientific">Leucothrix arctica</name>
    <dbReference type="NCBI Taxonomy" id="1481894"/>
    <lineage>
        <taxon>Bacteria</taxon>
        <taxon>Pseudomonadati</taxon>
        <taxon>Pseudomonadota</taxon>
        <taxon>Gammaproteobacteria</taxon>
        <taxon>Thiotrichales</taxon>
        <taxon>Thiotrichaceae</taxon>
        <taxon>Leucothrix</taxon>
    </lineage>
</organism>
<protein>
    <recommendedName>
        <fullName evidence="1">Glycine cleavage system transcriptional repressor</fullName>
    </recommendedName>
</protein>
<dbReference type="OrthoDB" id="12860at2"/>
<dbReference type="PIRSF" id="PIRSF028103">
    <property type="entry name" value="GcvR"/>
    <property type="match status" value="1"/>
</dbReference>
<keyword evidence="1" id="KW-0963">Cytoplasm</keyword>
<reference evidence="3 4" key="1">
    <citation type="submission" date="2018-05" db="EMBL/GenBank/DDBJ databases">
        <title>Leucothrix arctica sp. nov., isolated from Arctic seawater.</title>
        <authorList>
            <person name="Choi A."/>
            <person name="Baek K."/>
        </authorList>
    </citation>
    <scope>NUCLEOTIDE SEQUENCE [LARGE SCALE GENOMIC DNA]</scope>
    <source>
        <strain evidence="3 4">IMCC9719</strain>
    </source>
</reference>
<gene>
    <name evidence="3" type="ORF">DKT75_12045</name>
</gene>
<evidence type="ECO:0000313" key="4">
    <source>
        <dbReference type="Proteomes" id="UP000245506"/>
    </source>
</evidence>
<keyword evidence="1" id="KW-0678">Repressor</keyword>
<proteinExistence type="predicted"/>
<dbReference type="PANTHER" id="PTHR34875:SF6">
    <property type="entry name" value="UPF0237 PROTEIN MJ1558"/>
    <property type="match status" value="1"/>
</dbReference>
<evidence type="ECO:0000259" key="2">
    <source>
        <dbReference type="PROSITE" id="PS51671"/>
    </source>
</evidence>
<comment type="caution">
    <text evidence="3">The sequence shown here is derived from an EMBL/GenBank/DDBJ whole genome shotgun (WGS) entry which is preliminary data.</text>
</comment>
<dbReference type="GO" id="GO:0005737">
    <property type="term" value="C:cytoplasm"/>
    <property type="evidence" value="ECO:0007669"/>
    <property type="project" value="UniProtKB-SubCell"/>
</dbReference>
<dbReference type="PANTHER" id="PTHR34875">
    <property type="entry name" value="UPF0237 PROTEIN MJ1558"/>
    <property type="match status" value="1"/>
</dbReference>
<dbReference type="InterPro" id="IPR002912">
    <property type="entry name" value="ACT_dom"/>
</dbReference>
<dbReference type="InterPro" id="IPR050990">
    <property type="entry name" value="UPF0237/GcvR_regulator"/>
</dbReference>
<dbReference type="InterPro" id="IPR045865">
    <property type="entry name" value="ACT-like_dom_sf"/>
</dbReference>
<dbReference type="InterPro" id="IPR016867">
    <property type="entry name" value="GcvR"/>
</dbReference>
<dbReference type="PROSITE" id="PS51671">
    <property type="entry name" value="ACT"/>
    <property type="match status" value="1"/>
</dbReference>
<name>A0A317CHM4_9GAMM</name>
<dbReference type="Gene3D" id="3.30.70.260">
    <property type="match status" value="2"/>
</dbReference>
<keyword evidence="4" id="KW-1185">Reference proteome</keyword>
<dbReference type="GO" id="GO:0006355">
    <property type="term" value="P:regulation of DNA-templated transcription"/>
    <property type="evidence" value="ECO:0007669"/>
    <property type="project" value="UniProtKB-UniRule"/>
</dbReference>
<dbReference type="EMBL" id="QGKL01000032">
    <property type="protein sequence ID" value="PWQ95762.1"/>
    <property type="molecule type" value="Genomic_DNA"/>
</dbReference>